<feature type="domain" description="Methyltransferase type 11" evidence="1">
    <location>
        <begin position="42"/>
        <end position="135"/>
    </location>
</feature>
<dbReference type="EMBL" id="LHYA01000065">
    <property type="protein sequence ID" value="KXB02678.1"/>
    <property type="molecule type" value="Genomic_DNA"/>
</dbReference>
<comment type="caution">
    <text evidence="2">The sequence shown here is derived from an EMBL/GenBank/DDBJ whole genome shotgun (WGS) entry which is preliminary data.</text>
</comment>
<proteinExistence type="predicted"/>
<dbReference type="Proteomes" id="UP000070405">
    <property type="component" value="Unassembled WGS sequence"/>
</dbReference>
<dbReference type="InterPro" id="IPR013216">
    <property type="entry name" value="Methyltransf_11"/>
</dbReference>
<name>A0A133V899_9EURY</name>
<dbReference type="CDD" id="cd02440">
    <property type="entry name" value="AdoMet_MTases"/>
    <property type="match status" value="1"/>
</dbReference>
<dbReference type="Gene3D" id="3.40.50.150">
    <property type="entry name" value="Vaccinia Virus protein VP39"/>
    <property type="match status" value="1"/>
</dbReference>
<dbReference type="Pfam" id="PF08241">
    <property type="entry name" value="Methyltransf_11"/>
    <property type="match status" value="1"/>
</dbReference>
<accession>A0A133V899</accession>
<dbReference type="SUPFAM" id="SSF53335">
    <property type="entry name" value="S-adenosyl-L-methionine-dependent methyltransferases"/>
    <property type="match status" value="1"/>
</dbReference>
<organism evidence="2 3">
    <name type="scientific">candidate division MSBL1 archaeon SCGC-AAA261G05</name>
    <dbReference type="NCBI Taxonomy" id="1698276"/>
    <lineage>
        <taxon>Archaea</taxon>
        <taxon>Methanobacteriati</taxon>
        <taxon>Methanobacteriota</taxon>
        <taxon>candidate division MSBL1</taxon>
    </lineage>
</organism>
<dbReference type="AlphaFoldDB" id="A0A133V899"/>
<gene>
    <name evidence="2" type="ORF">AKJ47_03275</name>
</gene>
<sequence>MKPKKKYAERFVASTPKKSKELDDRQRKVLEIFSRYQFDRILDIGCGDGNYSVLLKKACNAKEVYGIEISEKGVKLARENGVKAFRINIDGSKLPFEDNYFDGVFAGEIIEHLYDTDNFVNEVYRTLKPGGIFVMTTPNLAWWVNRVCLLFGFQPYGMNVSSNFSIGHVYEPKNEFSSFDHIRFFTLKSLQEFLKLHNFQIINIIGVHIRLSGLPLLTSIVNVIDRLLSFRPSLSNCMLLVLKKK</sequence>
<protein>
    <recommendedName>
        <fullName evidence="1">Methyltransferase type 11 domain-containing protein</fullName>
    </recommendedName>
</protein>
<dbReference type="GO" id="GO:0008757">
    <property type="term" value="F:S-adenosylmethionine-dependent methyltransferase activity"/>
    <property type="evidence" value="ECO:0007669"/>
    <property type="project" value="InterPro"/>
</dbReference>
<keyword evidence="3" id="KW-1185">Reference proteome</keyword>
<reference evidence="2 3" key="1">
    <citation type="journal article" date="2016" name="Sci. Rep.">
        <title>Metabolic traits of an uncultured archaeal lineage -MSBL1- from brine pools of the Red Sea.</title>
        <authorList>
            <person name="Mwirichia R."/>
            <person name="Alam I."/>
            <person name="Rashid M."/>
            <person name="Vinu M."/>
            <person name="Ba-Alawi W."/>
            <person name="Anthony Kamau A."/>
            <person name="Kamanda Ngugi D."/>
            <person name="Goker M."/>
            <person name="Klenk H.P."/>
            <person name="Bajic V."/>
            <person name="Stingl U."/>
        </authorList>
    </citation>
    <scope>NUCLEOTIDE SEQUENCE [LARGE SCALE GENOMIC DNA]</scope>
    <source>
        <strain evidence="2">SCGC-AAA261G05</strain>
    </source>
</reference>
<dbReference type="PANTHER" id="PTHR43861">
    <property type="entry name" value="TRANS-ACONITATE 2-METHYLTRANSFERASE-RELATED"/>
    <property type="match status" value="1"/>
</dbReference>
<dbReference type="InterPro" id="IPR029063">
    <property type="entry name" value="SAM-dependent_MTases_sf"/>
</dbReference>
<evidence type="ECO:0000313" key="2">
    <source>
        <dbReference type="EMBL" id="KXB02678.1"/>
    </source>
</evidence>
<evidence type="ECO:0000259" key="1">
    <source>
        <dbReference type="Pfam" id="PF08241"/>
    </source>
</evidence>
<evidence type="ECO:0000313" key="3">
    <source>
        <dbReference type="Proteomes" id="UP000070405"/>
    </source>
</evidence>